<dbReference type="RefSeq" id="WP_344808462.1">
    <property type="nucleotide sequence ID" value="NZ_BAABAB010000039.1"/>
</dbReference>
<keyword evidence="2" id="KW-0812">Transmembrane</keyword>
<dbReference type="NCBIfam" id="NF008528">
    <property type="entry name" value="PRK11463.1-2"/>
    <property type="match status" value="1"/>
</dbReference>
<dbReference type="PANTHER" id="PTHR35335:SF1">
    <property type="entry name" value="UPF0716 PROTEIN FXSA"/>
    <property type="match status" value="1"/>
</dbReference>
<dbReference type="InterPro" id="IPR007313">
    <property type="entry name" value="FxsA"/>
</dbReference>
<feature type="transmembrane region" description="Helical" evidence="2">
    <location>
        <begin position="43"/>
        <end position="62"/>
    </location>
</feature>
<protein>
    <submittedName>
        <fullName evidence="3">Uncharacterized protein</fullName>
    </submittedName>
</protein>
<dbReference type="EMBL" id="BAABAB010000039">
    <property type="protein sequence ID" value="GAA3635888.1"/>
    <property type="molecule type" value="Genomic_DNA"/>
</dbReference>
<accession>A0ABP7ALX3</accession>
<sequence length="194" mass="20418">MSQGAPVRTSRRRSWLGPLLIVLLVALPIAEVWLLVQVGQAIGVLPTIAILVGEAVLGGWLMQREGRRAWSALNTAFESGKMPTGELADAALILVGGLLLMLPGFITDIFGFVFLLPFTRPYARRVLGFVVARRVAAMGVDVAVIRAQTDPGNIVPGEVVDDASDSRASAASGDAGPIVIKGEIEADPPGDRPS</sequence>
<organism evidence="3 4">
    <name type="scientific">Microlunatus ginsengisoli</name>
    <dbReference type="NCBI Taxonomy" id="363863"/>
    <lineage>
        <taxon>Bacteria</taxon>
        <taxon>Bacillati</taxon>
        <taxon>Actinomycetota</taxon>
        <taxon>Actinomycetes</taxon>
        <taxon>Propionibacteriales</taxon>
        <taxon>Propionibacteriaceae</taxon>
        <taxon>Microlunatus</taxon>
    </lineage>
</organism>
<reference evidence="4" key="1">
    <citation type="journal article" date="2019" name="Int. J. Syst. Evol. Microbiol.">
        <title>The Global Catalogue of Microorganisms (GCM) 10K type strain sequencing project: providing services to taxonomists for standard genome sequencing and annotation.</title>
        <authorList>
            <consortium name="The Broad Institute Genomics Platform"/>
            <consortium name="The Broad Institute Genome Sequencing Center for Infectious Disease"/>
            <person name="Wu L."/>
            <person name="Ma J."/>
        </authorList>
    </citation>
    <scope>NUCLEOTIDE SEQUENCE [LARGE SCALE GENOMIC DNA]</scope>
    <source>
        <strain evidence="4">JCM 16929</strain>
    </source>
</reference>
<dbReference type="Proteomes" id="UP001501490">
    <property type="component" value="Unassembled WGS sequence"/>
</dbReference>
<evidence type="ECO:0000313" key="4">
    <source>
        <dbReference type="Proteomes" id="UP001501490"/>
    </source>
</evidence>
<dbReference type="PANTHER" id="PTHR35335">
    <property type="entry name" value="UPF0716 PROTEIN FXSA"/>
    <property type="match status" value="1"/>
</dbReference>
<feature type="compositionally biased region" description="Low complexity" evidence="1">
    <location>
        <begin position="166"/>
        <end position="176"/>
    </location>
</feature>
<dbReference type="Pfam" id="PF04186">
    <property type="entry name" value="FxsA"/>
    <property type="match status" value="1"/>
</dbReference>
<comment type="caution">
    <text evidence="3">The sequence shown here is derived from an EMBL/GenBank/DDBJ whole genome shotgun (WGS) entry which is preliminary data.</text>
</comment>
<evidence type="ECO:0000313" key="3">
    <source>
        <dbReference type="EMBL" id="GAA3635888.1"/>
    </source>
</evidence>
<keyword evidence="2" id="KW-1133">Transmembrane helix</keyword>
<evidence type="ECO:0000256" key="2">
    <source>
        <dbReference type="SAM" id="Phobius"/>
    </source>
</evidence>
<feature type="transmembrane region" description="Helical" evidence="2">
    <location>
        <begin position="15"/>
        <end position="36"/>
    </location>
</feature>
<evidence type="ECO:0000256" key="1">
    <source>
        <dbReference type="SAM" id="MobiDB-lite"/>
    </source>
</evidence>
<keyword evidence="2" id="KW-0472">Membrane</keyword>
<proteinExistence type="predicted"/>
<name>A0ABP7ALX3_9ACTN</name>
<gene>
    <name evidence="3" type="ORF">GCM10022236_43100</name>
</gene>
<feature type="transmembrane region" description="Helical" evidence="2">
    <location>
        <begin position="90"/>
        <end position="116"/>
    </location>
</feature>
<feature type="region of interest" description="Disordered" evidence="1">
    <location>
        <begin position="164"/>
        <end position="194"/>
    </location>
</feature>
<keyword evidence="4" id="KW-1185">Reference proteome</keyword>